<comment type="caution">
    <text evidence="2">The sequence shown here is derived from an EMBL/GenBank/DDBJ whole genome shotgun (WGS) entry which is preliminary data.</text>
</comment>
<feature type="domain" description="N-acetyltransferase" evidence="1">
    <location>
        <begin position="14"/>
        <end position="176"/>
    </location>
</feature>
<dbReference type="PANTHER" id="PTHR43792">
    <property type="entry name" value="GNAT FAMILY, PUTATIVE (AFU_ORTHOLOGUE AFUA_3G00765)-RELATED-RELATED"/>
    <property type="match status" value="1"/>
</dbReference>
<evidence type="ECO:0000313" key="3">
    <source>
        <dbReference type="Proteomes" id="UP000321249"/>
    </source>
</evidence>
<dbReference type="PROSITE" id="PS51186">
    <property type="entry name" value="GNAT"/>
    <property type="match status" value="1"/>
</dbReference>
<dbReference type="EMBL" id="VOQQ01000001">
    <property type="protein sequence ID" value="TXC64440.1"/>
    <property type="molecule type" value="Genomic_DNA"/>
</dbReference>
<dbReference type="InterPro" id="IPR051531">
    <property type="entry name" value="N-acetyltransferase"/>
</dbReference>
<evidence type="ECO:0000313" key="2">
    <source>
        <dbReference type="EMBL" id="TXC64440.1"/>
    </source>
</evidence>
<dbReference type="Gene3D" id="3.40.630.30">
    <property type="match status" value="1"/>
</dbReference>
<dbReference type="Pfam" id="PF13302">
    <property type="entry name" value="Acetyltransf_3"/>
    <property type="match status" value="1"/>
</dbReference>
<accession>A0A5C6TWA6</accession>
<keyword evidence="3" id="KW-1185">Reference proteome</keyword>
<organism evidence="2 3">
    <name type="scientific">Allosphingosinicella ginsenosidimutans</name>
    <dbReference type="NCBI Taxonomy" id="1176539"/>
    <lineage>
        <taxon>Bacteria</taxon>
        <taxon>Pseudomonadati</taxon>
        <taxon>Pseudomonadota</taxon>
        <taxon>Alphaproteobacteria</taxon>
        <taxon>Sphingomonadales</taxon>
        <taxon>Sphingomonadaceae</taxon>
        <taxon>Allosphingosinicella</taxon>
    </lineage>
</organism>
<dbReference type="AlphaFoldDB" id="A0A5C6TWA6"/>
<dbReference type="PANTHER" id="PTHR43792:SF16">
    <property type="entry name" value="N-ACETYLTRANSFERASE DOMAIN-CONTAINING PROTEIN"/>
    <property type="match status" value="1"/>
</dbReference>
<dbReference type="OrthoDB" id="6293260at2"/>
<protein>
    <submittedName>
        <fullName evidence="2">GNAT family N-acetyltransferase</fullName>
    </submittedName>
</protein>
<reference evidence="2 3" key="1">
    <citation type="journal article" date="2015" name="J. Microbiol.">
        <title>Sphingosinicella ginsenosidimutans sp. nov., with ginsenoside converting activity.</title>
        <authorList>
            <person name="Kim J.K."/>
            <person name="Kang M.S."/>
            <person name="Park S.C."/>
            <person name="Kim K.M."/>
            <person name="Choi K."/>
            <person name="Yoon M.H."/>
            <person name="Im W.T."/>
        </authorList>
    </citation>
    <scope>NUCLEOTIDE SEQUENCE [LARGE SCALE GENOMIC DNA]</scope>
    <source>
        <strain evidence="2 3">BS-11</strain>
    </source>
</reference>
<dbReference type="InterPro" id="IPR016181">
    <property type="entry name" value="Acyl_CoA_acyltransferase"/>
</dbReference>
<dbReference type="InterPro" id="IPR000182">
    <property type="entry name" value="GNAT_dom"/>
</dbReference>
<sequence length="181" mass="20039">MPARAAPTLETSRLILRPFLESDIEAQSRTMADPAIVRHLGGTPFSREESWRRLLCAPGLWALLGYGYWAAVERDGGAYVGQIGFADFKRDLEPNIEGLPEMGWILAPEMHGRGYATEAVGAAISWADEVLKAPELTAIIDHGNQASIRVAEKSGFSIREEARYRGAPILLFRRRRAFAQS</sequence>
<gene>
    <name evidence="2" type="ORF">FRZ32_12730</name>
</gene>
<name>A0A5C6TWA6_9SPHN</name>
<dbReference type="SUPFAM" id="SSF55729">
    <property type="entry name" value="Acyl-CoA N-acyltransferases (Nat)"/>
    <property type="match status" value="1"/>
</dbReference>
<keyword evidence="2" id="KW-0808">Transferase</keyword>
<dbReference type="Proteomes" id="UP000321249">
    <property type="component" value="Unassembled WGS sequence"/>
</dbReference>
<dbReference type="RefSeq" id="WP_147043863.1">
    <property type="nucleotide sequence ID" value="NZ_BAABIR010000001.1"/>
</dbReference>
<dbReference type="GO" id="GO:0016747">
    <property type="term" value="F:acyltransferase activity, transferring groups other than amino-acyl groups"/>
    <property type="evidence" value="ECO:0007669"/>
    <property type="project" value="InterPro"/>
</dbReference>
<evidence type="ECO:0000259" key="1">
    <source>
        <dbReference type="PROSITE" id="PS51186"/>
    </source>
</evidence>
<proteinExistence type="predicted"/>